<dbReference type="InterPro" id="IPR001075">
    <property type="entry name" value="NIF_FeS_clus_asmbl_NifU_C"/>
</dbReference>
<evidence type="ECO:0000256" key="2">
    <source>
        <dbReference type="ARBA" id="ARBA00049958"/>
    </source>
</evidence>
<dbReference type="STRING" id="1246626.BleG1_2937"/>
<proteinExistence type="inferred from homology"/>
<dbReference type="eggNOG" id="COG0694">
    <property type="taxonomic scope" value="Bacteria"/>
</dbReference>
<evidence type="ECO:0000313" key="4">
    <source>
        <dbReference type="EMBL" id="AIC95501.1"/>
    </source>
</evidence>
<evidence type="ECO:0000259" key="3">
    <source>
        <dbReference type="Pfam" id="PF01106"/>
    </source>
</evidence>
<name>A0A060LW74_9BACI</name>
<dbReference type="PANTHER" id="PTHR11178:SF25">
    <property type="entry name" value="NIFU-LIKE PROTEIN 3, CHLOROPLASTIC"/>
    <property type="match status" value="1"/>
</dbReference>
<organism evidence="4 5">
    <name type="scientific">Shouchella lehensis G1</name>
    <dbReference type="NCBI Taxonomy" id="1246626"/>
    <lineage>
        <taxon>Bacteria</taxon>
        <taxon>Bacillati</taxon>
        <taxon>Bacillota</taxon>
        <taxon>Bacilli</taxon>
        <taxon>Bacillales</taxon>
        <taxon>Bacillaceae</taxon>
        <taxon>Shouchella</taxon>
    </lineage>
</organism>
<dbReference type="InterPro" id="IPR034904">
    <property type="entry name" value="FSCA_dom_sf"/>
</dbReference>
<evidence type="ECO:0000256" key="1">
    <source>
        <dbReference type="ARBA" id="ARBA00006420"/>
    </source>
</evidence>
<reference evidence="4 5" key="1">
    <citation type="journal article" date="2014" name="Gene">
        <title>A comparative genomic analysis of the alkalitolerant soil bacterium Bacillus lehensis G1.</title>
        <authorList>
            <person name="Noor Y.M."/>
            <person name="Samsulrizal N.H."/>
            <person name="Jema'on N.A."/>
            <person name="Low K.O."/>
            <person name="Ramli A.N."/>
            <person name="Alias N.I."/>
            <person name="Damis S.I."/>
            <person name="Fuzi S.F."/>
            <person name="Isa M.N."/>
            <person name="Murad A.M."/>
            <person name="Raih M.F."/>
            <person name="Bakar F.D."/>
            <person name="Najimudin N."/>
            <person name="Mahadi N.M."/>
            <person name="Illias R.M."/>
        </authorList>
    </citation>
    <scope>NUCLEOTIDE SEQUENCE [LARGE SCALE GENOMIC DNA]</scope>
    <source>
        <strain evidence="4 5">G1</strain>
    </source>
</reference>
<dbReference type="GO" id="GO:0005198">
    <property type="term" value="F:structural molecule activity"/>
    <property type="evidence" value="ECO:0007669"/>
    <property type="project" value="UniProtKB-ARBA"/>
</dbReference>
<dbReference type="RefSeq" id="WP_035398283.1">
    <property type="nucleotide sequence ID" value="NZ_CP003923.1"/>
</dbReference>
<dbReference type="HOGENOM" id="CLU_060555_4_3_9"/>
<dbReference type="KEGG" id="ble:BleG1_2937"/>
<dbReference type="Pfam" id="PF01106">
    <property type="entry name" value="NifU"/>
    <property type="match status" value="1"/>
</dbReference>
<keyword evidence="5" id="KW-1185">Reference proteome</keyword>
<dbReference type="Proteomes" id="UP000027142">
    <property type="component" value="Chromosome"/>
</dbReference>
<dbReference type="GO" id="GO:0005506">
    <property type="term" value="F:iron ion binding"/>
    <property type="evidence" value="ECO:0007669"/>
    <property type="project" value="InterPro"/>
</dbReference>
<evidence type="ECO:0000313" key="5">
    <source>
        <dbReference type="Proteomes" id="UP000027142"/>
    </source>
</evidence>
<dbReference type="AlphaFoldDB" id="A0A060LW74"/>
<dbReference type="GO" id="GO:0016226">
    <property type="term" value="P:iron-sulfur cluster assembly"/>
    <property type="evidence" value="ECO:0007669"/>
    <property type="project" value="InterPro"/>
</dbReference>
<dbReference type="Gene3D" id="3.30.300.130">
    <property type="entry name" value="Fe-S cluster assembly (FSCA)"/>
    <property type="match status" value="1"/>
</dbReference>
<dbReference type="FunFam" id="3.30.300.130:FF:000003">
    <property type="entry name" value="NifU-like protein 3, chloroplastic"/>
    <property type="match status" value="1"/>
</dbReference>
<accession>A0A060LW74</accession>
<dbReference type="OrthoDB" id="9796965at2"/>
<dbReference type="EMBL" id="CP003923">
    <property type="protein sequence ID" value="AIC95501.1"/>
    <property type="molecule type" value="Genomic_DNA"/>
</dbReference>
<dbReference type="GO" id="GO:0051536">
    <property type="term" value="F:iron-sulfur cluster binding"/>
    <property type="evidence" value="ECO:0007669"/>
    <property type="project" value="InterPro"/>
</dbReference>
<comment type="function">
    <text evidence="2">May be involved in the formation or repair of [Fe-S] clusters present in iron-sulfur proteins.</text>
</comment>
<feature type="domain" description="NIF system FeS cluster assembly NifU C-terminal" evidence="3">
    <location>
        <begin position="11"/>
        <end position="76"/>
    </location>
</feature>
<dbReference type="SUPFAM" id="SSF117916">
    <property type="entry name" value="Fe-S cluster assembly (FSCA) domain-like"/>
    <property type="match status" value="1"/>
</dbReference>
<sequence>METSTDMMEQVQEVLDKLRPFLLRDGGDVELVDVEDGIVKVRLLGACGSCPSSTITLKAGIERALLEEVPGVVEIEQVF</sequence>
<comment type="similarity">
    <text evidence="1">Belongs to the NifU family.</text>
</comment>
<gene>
    <name evidence="4" type="ORF">BleG1_2937</name>
</gene>
<dbReference type="PANTHER" id="PTHR11178">
    <property type="entry name" value="IRON-SULFUR CLUSTER SCAFFOLD PROTEIN NFU-RELATED"/>
    <property type="match status" value="1"/>
</dbReference>
<dbReference type="PATRIC" id="fig|1246626.3.peg.2925"/>
<protein>
    <submittedName>
        <fullName evidence="4">Nitrogen fixation protein</fullName>
    </submittedName>
</protein>